<feature type="compositionally biased region" description="Low complexity" evidence="9">
    <location>
        <begin position="636"/>
        <end position="686"/>
    </location>
</feature>
<feature type="domain" description="Clathrin adaptor alpha/beta/gamma-adaptin appendage Ig-like subdomain" evidence="10">
    <location>
        <begin position="717"/>
        <end position="833"/>
    </location>
</feature>
<dbReference type="SUPFAM" id="SSF49348">
    <property type="entry name" value="Clathrin adaptor appendage domain"/>
    <property type="match status" value="1"/>
</dbReference>
<dbReference type="EMBL" id="JAECZO010000064">
    <property type="protein sequence ID" value="KAK7195877.1"/>
    <property type="molecule type" value="Genomic_DNA"/>
</dbReference>
<evidence type="ECO:0000256" key="9">
    <source>
        <dbReference type="SAM" id="MobiDB-lite"/>
    </source>
</evidence>
<dbReference type="SUPFAM" id="SSF48371">
    <property type="entry name" value="ARM repeat"/>
    <property type="match status" value="1"/>
</dbReference>
<keyword evidence="6 8" id="KW-0472">Membrane</keyword>
<dbReference type="PIRSF" id="PIRSF037094">
    <property type="entry name" value="AP1_complex_gamma"/>
    <property type="match status" value="1"/>
</dbReference>
<gene>
    <name evidence="11" type="ORF">NESM_000520300</name>
</gene>
<dbReference type="InterPro" id="IPR011989">
    <property type="entry name" value="ARM-like"/>
</dbReference>
<dbReference type="AlphaFoldDB" id="A0AAW0EQV8"/>
<evidence type="ECO:0000256" key="3">
    <source>
        <dbReference type="ARBA" id="ARBA00022448"/>
    </source>
</evidence>
<dbReference type="InterPro" id="IPR013041">
    <property type="entry name" value="Clathrin_app_Ig-like_sf"/>
</dbReference>
<keyword evidence="5 8" id="KW-0333">Golgi apparatus</keyword>
<dbReference type="Pfam" id="PF01602">
    <property type="entry name" value="Adaptin_N"/>
    <property type="match status" value="1"/>
</dbReference>
<dbReference type="InterPro" id="IPR017107">
    <property type="entry name" value="AP1_complex_gsu"/>
</dbReference>
<proteinExistence type="inferred from homology"/>
<comment type="caution">
    <text evidence="11">The sequence shown here is derived from an EMBL/GenBank/DDBJ whole genome shotgun (WGS) entry which is preliminary data.</text>
</comment>
<organism evidence="11 12">
    <name type="scientific">Novymonas esmeraldas</name>
    <dbReference type="NCBI Taxonomy" id="1808958"/>
    <lineage>
        <taxon>Eukaryota</taxon>
        <taxon>Discoba</taxon>
        <taxon>Euglenozoa</taxon>
        <taxon>Kinetoplastea</taxon>
        <taxon>Metakinetoplastina</taxon>
        <taxon>Trypanosomatida</taxon>
        <taxon>Trypanosomatidae</taxon>
        <taxon>Novymonas</taxon>
    </lineage>
</organism>
<dbReference type="InterPro" id="IPR050840">
    <property type="entry name" value="Adaptor_Complx_Large_Subunit"/>
</dbReference>
<dbReference type="Gene3D" id="2.60.40.1230">
    <property type="match status" value="1"/>
</dbReference>
<keyword evidence="3 8" id="KW-0813">Transport</keyword>
<keyword evidence="12" id="KW-1185">Reference proteome</keyword>
<feature type="compositionally biased region" description="Low complexity" evidence="9">
    <location>
        <begin position="694"/>
        <end position="706"/>
    </location>
</feature>
<dbReference type="GO" id="GO:0006886">
    <property type="term" value="P:intracellular protein transport"/>
    <property type="evidence" value="ECO:0007669"/>
    <property type="project" value="UniProtKB-UniRule"/>
</dbReference>
<reference evidence="11 12" key="1">
    <citation type="journal article" date="2021" name="MBio">
        <title>A New Model Trypanosomatid, Novymonas esmeraldas: Genomic Perception of Its 'Candidatus Pandoraea novymonadis' Endosymbiont.</title>
        <authorList>
            <person name="Zakharova A."/>
            <person name="Saura A."/>
            <person name="Butenko A."/>
            <person name="Podesvova L."/>
            <person name="Warmusova S."/>
            <person name="Kostygov A.Y."/>
            <person name="Nenarokova A."/>
            <person name="Lukes J."/>
            <person name="Opperdoes F.R."/>
            <person name="Yurchenko V."/>
        </authorList>
    </citation>
    <scope>NUCLEOTIDE SEQUENCE [LARGE SCALE GENOMIC DNA]</scope>
    <source>
        <strain evidence="11 12">E262AT.01</strain>
    </source>
</reference>
<evidence type="ECO:0000256" key="8">
    <source>
        <dbReference type="PIRNR" id="PIRNR037094"/>
    </source>
</evidence>
<dbReference type="PANTHER" id="PTHR22780">
    <property type="entry name" value="ADAPTIN, ALPHA/GAMMA/EPSILON"/>
    <property type="match status" value="1"/>
</dbReference>
<evidence type="ECO:0000256" key="5">
    <source>
        <dbReference type="ARBA" id="ARBA00023034"/>
    </source>
</evidence>
<name>A0AAW0EQV8_9TRYP</name>
<comment type="similarity">
    <text evidence="8">Belongs to the adaptor complexes large subunit family.</text>
</comment>
<dbReference type="Gene3D" id="1.25.10.10">
    <property type="entry name" value="Leucine-rich Repeat Variant"/>
    <property type="match status" value="1"/>
</dbReference>
<evidence type="ECO:0000256" key="6">
    <source>
        <dbReference type="ARBA" id="ARBA00023136"/>
    </source>
</evidence>
<evidence type="ECO:0000256" key="7">
    <source>
        <dbReference type="ARBA" id="ARBA00023329"/>
    </source>
</evidence>
<accession>A0AAW0EQV8</accession>
<keyword evidence="7 8" id="KW-0968">Cytoplasmic vesicle</keyword>
<dbReference type="Pfam" id="PF02883">
    <property type="entry name" value="Alpha_adaptinC2"/>
    <property type="match status" value="1"/>
</dbReference>
<evidence type="ECO:0000256" key="2">
    <source>
        <dbReference type="ARBA" id="ARBA00004555"/>
    </source>
</evidence>
<dbReference type="GO" id="GO:0016192">
    <property type="term" value="P:vesicle-mediated transport"/>
    <property type="evidence" value="ECO:0007669"/>
    <property type="project" value="InterPro"/>
</dbReference>
<evidence type="ECO:0000313" key="12">
    <source>
        <dbReference type="Proteomes" id="UP001430356"/>
    </source>
</evidence>
<dbReference type="Proteomes" id="UP001430356">
    <property type="component" value="Unassembled WGS sequence"/>
</dbReference>
<dbReference type="InterPro" id="IPR016024">
    <property type="entry name" value="ARM-type_fold"/>
</dbReference>
<protein>
    <recommendedName>
        <fullName evidence="8">AP-1 complex subunit gamma</fullName>
    </recommendedName>
</protein>
<keyword evidence="4 8" id="KW-0653">Protein transport</keyword>
<feature type="region of interest" description="Disordered" evidence="9">
    <location>
        <begin position="630"/>
        <end position="718"/>
    </location>
</feature>
<evidence type="ECO:0000313" key="11">
    <source>
        <dbReference type="EMBL" id="KAK7195877.1"/>
    </source>
</evidence>
<evidence type="ECO:0000256" key="1">
    <source>
        <dbReference type="ARBA" id="ARBA00004156"/>
    </source>
</evidence>
<sequence>MSSMDSMRLQAVIRLIRQSKTTEEERSNVKIVCAQLRKGFADATPYIRVRYMLMLLYVRMLGYPTEFAHMEVLKMLSQTDFSGIRIGYLALQLLFNESDEVLTLVENRMIAHLGVGGARRGISYEQLCLIGVSLNAAANIASEDMCRDLLDSVLRLFQNCPQQLRSKAALAALRVVRKAPDQAGYILEHCTDLFDGNNESLMCVLTLVIECLQTSAGAEMIGAFRKHTMSAVRALKGLVLSSRITDEDVGGVTDPFLQVKLLHFMRVIGAGSSVTSEALNDILAQVITNTDATRNVGSAVLYECVRTINAIESDEGLRTLAINTISRFLSSAKDNNLRFVALEALLTYSSKNFDAVVQHQAIILECLRDADLSIRRRALDLTVTLITVSNVRLLVPDLIVYMSLCSEEMKGDVARHICDVIETHFPSDIWRVDYSIKLLKVAKQYAPLDFARRLLVVLSRQAVDVQTRAVEALWEEVSYPFDALHQSRKAFLMVALWCVGEYVELLLGATKGLTGANVATCLSNITTNTSFVFIKQYGLTALMKVATRCPDAKPQAMATFASNMTSMDCELQQRACEYTALLVDFPQEALFSFGQMPAINPETDTVKPVEVVSLTQEQLHQETMNTLDDLFNFDGASKPAPSPSAASSPLAAASPSHAGSPPTAPAAASPSSSLPTPAASSAFDSLFGGGGGAPSTAGSPLATAASAPPPPAPAPGRSADGVAGVCVWRCPDFNVLLSARLVGTAISADLVVQSNLSQKMEQLSFSVAVLKTCSVEVAPVPSTVAPFGSATQHVVVNNAQNTANPRTLTLRVKLSYAVGGEPREQMFQVSEGL</sequence>
<dbReference type="InterPro" id="IPR002553">
    <property type="entry name" value="Clathrin/coatomer_adapt-like_N"/>
</dbReference>
<evidence type="ECO:0000259" key="10">
    <source>
        <dbReference type="SMART" id="SM00809"/>
    </source>
</evidence>
<comment type="subcellular location">
    <subcellularLocation>
        <location evidence="1">Cytoplasmic vesicle membrane</location>
    </subcellularLocation>
    <subcellularLocation>
        <location evidence="2">Golgi apparatus</location>
    </subcellularLocation>
</comment>
<evidence type="ECO:0000256" key="4">
    <source>
        <dbReference type="ARBA" id="ARBA00022927"/>
    </source>
</evidence>
<dbReference type="SMART" id="SM00809">
    <property type="entry name" value="Alpha_adaptinC2"/>
    <property type="match status" value="1"/>
</dbReference>
<dbReference type="GO" id="GO:0030121">
    <property type="term" value="C:AP-1 adaptor complex"/>
    <property type="evidence" value="ECO:0007669"/>
    <property type="project" value="InterPro"/>
</dbReference>
<dbReference type="InterPro" id="IPR008152">
    <property type="entry name" value="Clathrin_a/b/g-adaptin_app_Ig"/>
</dbReference>